<reference evidence="2 3" key="1">
    <citation type="journal article" date="2019" name="Genome Biol. Evol.">
        <title>Insights into the evolution of the New World diploid cottons (Gossypium, subgenus Houzingenia) based on genome sequencing.</title>
        <authorList>
            <person name="Grover C.E."/>
            <person name="Arick M.A. 2nd"/>
            <person name="Thrash A."/>
            <person name="Conover J.L."/>
            <person name="Sanders W.S."/>
            <person name="Peterson D.G."/>
            <person name="Frelichowski J.E."/>
            <person name="Scheffler J.A."/>
            <person name="Scheffler B.E."/>
            <person name="Wendel J.F."/>
        </authorList>
    </citation>
    <scope>NUCLEOTIDE SEQUENCE [LARGE SCALE GENOMIC DNA]</scope>
    <source>
        <strain evidence="2">27</strain>
        <tissue evidence="2">Leaf</tissue>
    </source>
</reference>
<evidence type="ECO:0000313" key="3">
    <source>
        <dbReference type="Proteomes" id="UP000593561"/>
    </source>
</evidence>
<evidence type="ECO:0000256" key="1">
    <source>
        <dbReference type="SAM" id="Phobius"/>
    </source>
</evidence>
<keyword evidence="1" id="KW-1133">Transmembrane helix</keyword>
<keyword evidence="1" id="KW-0472">Membrane</keyword>
<comment type="caution">
    <text evidence="2">The sequence shown here is derived from an EMBL/GenBank/DDBJ whole genome shotgun (WGS) entry which is preliminary data.</text>
</comment>
<dbReference type="AlphaFoldDB" id="A0A7J8T6F3"/>
<feature type="transmembrane region" description="Helical" evidence="1">
    <location>
        <begin position="31"/>
        <end position="49"/>
    </location>
</feature>
<keyword evidence="1" id="KW-0812">Transmembrane</keyword>
<accession>A0A7J8T6F3</accession>
<keyword evidence="3" id="KW-1185">Reference proteome</keyword>
<proteinExistence type="predicted"/>
<sequence>MTTIKSDEAAIDISAQKSDSEERKMLYKKSAVHLILVLLLSFSLLLPPSSTTNTHLTRKPPKCPPHGLGCHASHSDSALPRDHGKVGFVYVEEVFCEATLRRYTGSLAANYSDRLREPGLRVHFETRMKHLFCATPASDHRLRWRYSGGHGRMGESF</sequence>
<dbReference type="Proteomes" id="UP000593561">
    <property type="component" value="Unassembled WGS sequence"/>
</dbReference>
<evidence type="ECO:0000313" key="2">
    <source>
        <dbReference type="EMBL" id="MBA0633958.1"/>
    </source>
</evidence>
<organism evidence="2 3">
    <name type="scientific">Gossypium davidsonii</name>
    <name type="common">Davidson's cotton</name>
    <name type="synonym">Gossypium klotzschianum subsp. davidsonii</name>
    <dbReference type="NCBI Taxonomy" id="34287"/>
    <lineage>
        <taxon>Eukaryota</taxon>
        <taxon>Viridiplantae</taxon>
        <taxon>Streptophyta</taxon>
        <taxon>Embryophyta</taxon>
        <taxon>Tracheophyta</taxon>
        <taxon>Spermatophyta</taxon>
        <taxon>Magnoliopsida</taxon>
        <taxon>eudicotyledons</taxon>
        <taxon>Gunneridae</taxon>
        <taxon>Pentapetalae</taxon>
        <taxon>rosids</taxon>
        <taxon>malvids</taxon>
        <taxon>Malvales</taxon>
        <taxon>Malvaceae</taxon>
        <taxon>Malvoideae</taxon>
        <taxon>Gossypium</taxon>
    </lineage>
</organism>
<gene>
    <name evidence="2" type="ORF">Godav_025943</name>
</gene>
<name>A0A7J8T6F3_GOSDV</name>
<protein>
    <submittedName>
        <fullName evidence="2">Uncharacterized protein</fullName>
    </submittedName>
</protein>
<dbReference type="EMBL" id="JABFAC010235652">
    <property type="protein sequence ID" value="MBA0633958.1"/>
    <property type="molecule type" value="Genomic_DNA"/>
</dbReference>